<dbReference type="AlphaFoldDB" id="A0A2P1BNG5"/>
<accession>A0A2P1BNG5</accession>
<organism evidence="1">
    <name type="scientific">Klebsiella pneumoniae</name>
    <dbReference type="NCBI Taxonomy" id="573"/>
    <lineage>
        <taxon>Bacteria</taxon>
        <taxon>Pseudomonadati</taxon>
        <taxon>Pseudomonadota</taxon>
        <taxon>Gammaproteobacteria</taxon>
        <taxon>Enterobacterales</taxon>
        <taxon>Enterobacteriaceae</taxon>
        <taxon>Klebsiella/Raoultella group</taxon>
        <taxon>Klebsiella</taxon>
        <taxon>Klebsiella pneumoniae complex</taxon>
    </lineage>
</organism>
<keyword evidence="1" id="KW-0614">Plasmid</keyword>
<dbReference type="EMBL" id="MG700548">
    <property type="protein sequence ID" value="AVI43277.1"/>
    <property type="molecule type" value="Genomic_DNA"/>
</dbReference>
<sequence length="73" mass="8484">MNRTDDEPRTEADVMATAFSTMRKYGMNILTATQHMDINAYVKSDPRMPRMRLRRYLGQYGLRGEALNRRSGV</sequence>
<reference evidence="1" key="1">
    <citation type="submission" date="2017-12" db="EMBL/GenBank/DDBJ databases">
        <title>Insights into the successfully spreading KPC-encoding IncII plasmids.</title>
        <authorList>
            <person name="Brandt C."/>
            <person name="Pletz M.W."/>
            <person name="Makarewicz O."/>
        </authorList>
    </citation>
    <scope>NUCLEOTIDE SEQUENCE</scope>
    <source>
        <strain evidence="1">UR15381</strain>
        <plasmid evidence="1">pUJ-1KPC</plasmid>
    </source>
</reference>
<geneLocation type="plasmid" evidence="1">
    <name>pUJ-1KPC</name>
</geneLocation>
<proteinExistence type="predicted"/>
<evidence type="ECO:0000313" key="1">
    <source>
        <dbReference type="EMBL" id="AVI43277.1"/>
    </source>
</evidence>
<protein>
    <submittedName>
        <fullName evidence="1">Uncharacterized protein</fullName>
    </submittedName>
</protein>
<name>A0A2P1BNG5_KLEPN</name>